<dbReference type="Pfam" id="PF01257">
    <property type="entry name" value="2Fe-2S_thioredx"/>
    <property type="match status" value="1"/>
</dbReference>
<dbReference type="FunFam" id="3.40.30.10:FF:000015">
    <property type="entry name" value="NADH-quinone oxidoreductase subunit E"/>
    <property type="match status" value="1"/>
</dbReference>
<dbReference type="InterPro" id="IPR002023">
    <property type="entry name" value="NuoE-like"/>
</dbReference>
<sequence length="155" mass="17265">MEAEELKVKSYITKYNNEKKALISILQEVQEEYNYLPQEVLKIVSKALGIPLIDIIGVATFYRAFSLEPRGKHLITVCLGTACHVRGGPKILEEFERKLNIDAGETSKDGQFSLETVACLGCCAIGPVVVIDGDYHAQITIRKVGSILKKHFKKE</sequence>
<organism evidence="7">
    <name type="scientific">marine sediment metagenome</name>
    <dbReference type="NCBI Taxonomy" id="412755"/>
    <lineage>
        <taxon>unclassified sequences</taxon>
        <taxon>metagenomes</taxon>
        <taxon>ecological metagenomes</taxon>
    </lineage>
</organism>
<gene>
    <name evidence="7" type="ORF">LCGC14_0607170</name>
</gene>
<comment type="cofactor">
    <cofactor evidence="6">
        <name>[2Fe-2S] cluster</name>
        <dbReference type="ChEBI" id="CHEBI:190135"/>
    </cofactor>
</comment>
<dbReference type="PROSITE" id="PS01099">
    <property type="entry name" value="COMPLEX1_24K"/>
    <property type="match status" value="1"/>
</dbReference>
<proteinExistence type="inferred from homology"/>
<comment type="similarity">
    <text evidence="1">Belongs to the complex I 24 kDa subunit family.</text>
</comment>
<dbReference type="GO" id="GO:0046872">
    <property type="term" value="F:metal ion binding"/>
    <property type="evidence" value="ECO:0007669"/>
    <property type="project" value="UniProtKB-KW"/>
</dbReference>
<keyword evidence="3" id="KW-0479">Metal-binding</keyword>
<dbReference type="SUPFAM" id="SSF52833">
    <property type="entry name" value="Thioredoxin-like"/>
    <property type="match status" value="1"/>
</dbReference>
<dbReference type="InterPro" id="IPR036249">
    <property type="entry name" value="Thioredoxin-like_sf"/>
</dbReference>
<name>A0A0F9RSW4_9ZZZZ</name>
<dbReference type="AlphaFoldDB" id="A0A0F9RSW4"/>
<dbReference type="InterPro" id="IPR041921">
    <property type="entry name" value="NuoE_N"/>
</dbReference>
<dbReference type="GO" id="GO:0051537">
    <property type="term" value="F:2 iron, 2 sulfur cluster binding"/>
    <property type="evidence" value="ECO:0007669"/>
    <property type="project" value="UniProtKB-KW"/>
</dbReference>
<reference evidence="7" key="1">
    <citation type="journal article" date="2015" name="Nature">
        <title>Complex archaea that bridge the gap between prokaryotes and eukaryotes.</title>
        <authorList>
            <person name="Spang A."/>
            <person name="Saw J.H."/>
            <person name="Jorgensen S.L."/>
            <person name="Zaremba-Niedzwiedzka K."/>
            <person name="Martijn J."/>
            <person name="Lind A.E."/>
            <person name="van Eijk R."/>
            <person name="Schleper C."/>
            <person name="Guy L."/>
            <person name="Ettema T.J."/>
        </authorList>
    </citation>
    <scope>NUCLEOTIDE SEQUENCE</scope>
</reference>
<comment type="caution">
    <text evidence="7">The sequence shown here is derived from an EMBL/GenBank/DDBJ whole genome shotgun (WGS) entry which is preliminary data.</text>
</comment>
<evidence type="ECO:0000256" key="2">
    <source>
        <dbReference type="ARBA" id="ARBA00022714"/>
    </source>
</evidence>
<evidence type="ECO:0000256" key="1">
    <source>
        <dbReference type="ARBA" id="ARBA00010643"/>
    </source>
</evidence>
<evidence type="ECO:0000313" key="7">
    <source>
        <dbReference type="EMBL" id="KKN52962.1"/>
    </source>
</evidence>
<keyword evidence="5" id="KW-0411">Iron-sulfur</keyword>
<dbReference type="CDD" id="cd03064">
    <property type="entry name" value="TRX_Fd_NuoE"/>
    <property type="match status" value="1"/>
</dbReference>
<keyword evidence="2" id="KW-0001">2Fe-2S</keyword>
<accession>A0A0F9RSW4</accession>
<dbReference type="GO" id="GO:0016491">
    <property type="term" value="F:oxidoreductase activity"/>
    <property type="evidence" value="ECO:0007669"/>
    <property type="project" value="InterPro"/>
</dbReference>
<dbReference type="PIRSF" id="PIRSF000216">
    <property type="entry name" value="NADH_DH_24kDa"/>
    <property type="match status" value="1"/>
</dbReference>
<dbReference type="Gene3D" id="3.40.30.10">
    <property type="entry name" value="Glutaredoxin"/>
    <property type="match status" value="1"/>
</dbReference>
<evidence type="ECO:0000256" key="6">
    <source>
        <dbReference type="ARBA" id="ARBA00034078"/>
    </source>
</evidence>
<dbReference type="NCBIfam" id="NF005722">
    <property type="entry name" value="PRK07539.1-2"/>
    <property type="match status" value="1"/>
</dbReference>
<dbReference type="InterPro" id="IPR028431">
    <property type="entry name" value="NADP_DH_HndA-like"/>
</dbReference>
<dbReference type="EMBL" id="LAZR01000996">
    <property type="protein sequence ID" value="KKN52962.1"/>
    <property type="molecule type" value="Genomic_DNA"/>
</dbReference>
<dbReference type="PANTHER" id="PTHR43342:SF1">
    <property type="entry name" value="BIFURCATING [FEFE] HYDROGENASE GAMMA SUBUNIT"/>
    <property type="match status" value="1"/>
</dbReference>
<dbReference type="PANTHER" id="PTHR43342">
    <property type="entry name" value="NADH-QUINONE OXIDOREDUCTASE, E SUBUNIT"/>
    <property type="match status" value="1"/>
</dbReference>
<evidence type="ECO:0000256" key="4">
    <source>
        <dbReference type="ARBA" id="ARBA00023004"/>
    </source>
</evidence>
<evidence type="ECO:0000256" key="3">
    <source>
        <dbReference type="ARBA" id="ARBA00022723"/>
    </source>
</evidence>
<keyword evidence="4" id="KW-0408">Iron</keyword>
<evidence type="ECO:0000256" key="5">
    <source>
        <dbReference type="ARBA" id="ARBA00023014"/>
    </source>
</evidence>
<protein>
    <submittedName>
        <fullName evidence="7">Uncharacterized protein</fullName>
    </submittedName>
</protein>
<dbReference type="InterPro" id="IPR042128">
    <property type="entry name" value="NuoE_dom"/>
</dbReference>
<dbReference type="Gene3D" id="1.10.10.1590">
    <property type="entry name" value="NADH-quinone oxidoreductase subunit E"/>
    <property type="match status" value="1"/>
</dbReference>